<evidence type="ECO:0000256" key="8">
    <source>
        <dbReference type="ARBA" id="ARBA00022989"/>
    </source>
</evidence>
<feature type="region of interest" description="Disordered" evidence="11">
    <location>
        <begin position="1"/>
        <end position="23"/>
    </location>
</feature>
<comment type="caution">
    <text evidence="14">The sequence shown here is derived from an EMBL/GenBank/DDBJ whole genome shotgun (WGS) entry which is preliminary data.</text>
</comment>
<feature type="transmembrane region" description="Helical" evidence="12">
    <location>
        <begin position="136"/>
        <end position="163"/>
    </location>
</feature>
<dbReference type="EMBL" id="LAFY01000419">
    <property type="protein sequence ID" value="KJX98214.1"/>
    <property type="molecule type" value="Genomic_DNA"/>
</dbReference>
<keyword evidence="10 12" id="KW-0472">Membrane</keyword>
<dbReference type="InterPro" id="IPR006593">
    <property type="entry name" value="Cyt_b561/ferric_Rdtase_TM"/>
</dbReference>
<reference evidence="14 15" key="1">
    <citation type="submission" date="2015-03" db="EMBL/GenBank/DDBJ databases">
        <title>RNA-seq based gene annotation and comparative genomics of four Zymoseptoria species reveal species-specific pathogenicity related genes and transposable element activity.</title>
        <authorList>
            <person name="Grandaubert J."/>
            <person name="Bhattacharyya A."/>
            <person name="Stukenbrock E.H."/>
        </authorList>
    </citation>
    <scope>NUCLEOTIDE SEQUENCE [LARGE SCALE GENOMIC DNA]</scope>
    <source>
        <strain evidence="14 15">Zb18110</strain>
    </source>
</reference>
<keyword evidence="7" id="KW-0249">Electron transport</keyword>
<evidence type="ECO:0000256" key="12">
    <source>
        <dbReference type="SAM" id="Phobius"/>
    </source>
</evidence>
<dbReference type="PANTHER" id="PTHR15422">
    <property type="entry name" value="OS05G0565100 PROTEIN"/>
    <property type="match status" value="1"/>
</dbReference>
<comment type="subcellular location">
    <subcellularLocation>
        <location evidence="2">Membrane</location>
        <topology evidence="2">Multi-pass membrane protein</topology>
    </subcellularLocation>
</comment>
<dbReference type="Pfam" id="PF03188">
    <property type="entry name" value="Cytochrom_B561"/>
    <property type="match status" value="1"/>
</dbReference>
<gene>
    <name evidence="14" type="ORF">TI39_contig427g00007</name>
</gene>
<sequence length="242" mass="25814">MASTEQQQRVPGTSEEEPLLGARGDASQVEGKPLYHNFVLGTGVMVQAGVWVIAAIIWGAVFSNDLSLFSAHPLLNSAAFLFLIQAILILQPTHTRKQKKQGAYVHSALNGTAFLAAVAGLVVIEYNKFSHNGTHFVSTHAILGLVTYILILIQVLAGALSFYAPGLLGGEEKAKGLYKYHRVGGYVTTVLMVFAIGAATTTDFNVNVLGIQLWAIAVASVVLVVGLAARIRLNKFGWLAGK</sequence>
<dbReference type="GO" id="GO:0046872">
    <property type="term" value="F:metal ion binding"/>
    <property type="evidence" value="ECO:0007669"/>
    <property type="project" value="UniProtKB-KW"/>
</dbReference>
<dbReference type="PROSITE" id="PS50939">
    <property type="entry name" value="CYTOCHROME_B561"/>
    <property type="match status" value="1"/>
</dbReference>
<dbReference type="AlphaFoldDB" id="A0A0F4GLA7"/>
<feature type="domain" description="Cytochrome b561" evidence="13">
    <location>
        <begin position="36"/>
        <end position="234"/>
    </location>
</feature>
<evidence type="ECO:0000256" key="1">
    <source>
        <dbReference type="ARBA" id="ARBA00001970"/>
    </source>
</evidence>
<evidence type="ECO:0000259" key="13">
    <source>
        <dbReference type="PROSITE" id="PS50939"/>
    </source>
</evidence>
<evidence type="ECO:0000256" key="2">
    <source>
        <dbReference type="ARBA" id="ARBA00004141"/>
    </source>
</evidence>
<dbReference type="OrthoDB" id="432881at2759"/>
<feature type="transmembrane region" description="Helical" evidence="12">
    <location>
        <begin position="208"/>
        <end position="229"/>
    </location>
</feature>
<keyword evidence="3" id="KW-0813">Transport</keyword>
<evidence type="ECO:0000256" key="7">
    <source>
        <dbReference type="ARBA" id="ARBA00022982"/>
    </source>
</evidence>
<evidence type="ECO:0000256" key="6">
    <source>
        <dbReference type="ARBA" id="ARBA00022723"/>
    </source>
</evidence>
<proteinExistence type="predicted"/>
<dbReference type="PANTHER" id="PTHR15422:SF45">
    <property type="entry name" value="CYTOCHROME B561 DOMAIN-CONTAINING PROTEIN"/>
    <property type="match status" value="1"/>
</dbReference>
<dbReference type="GO" id="GO:0140575">
    <property type="term" value="F:transmembrane monodehydroascorbate reductase activity"/>
    <property type="evidence" value="ECO:0007669"/>
    <property type="project" value="InterPro"/>
</dbReference>
<dbReference type="SMART" id="SM00665">
    <property type="entry name" value="B561"/>
    <property type="match status" value="1"/>
</dbReference>
<name>A0A0F4GLA7_9PEZI</name>
<dbReference type="InterPro" id="IPR045150">
    <property type="entry name" value="CYB561D1/2"/>
</dbReference>
<comment type="cofactor">
    <cofactor evidence="1">
        <name>heme b</name>
        <dbReference type="ChEBI" id="CHEBI:60344"/>
    </cofactor>
</comment>
<evidence type="ECO:0000256" key="10">
    <source>
        <dbReference type="ARBA" id="ARBA00023136"/>
    </source>
</evidence>
<dbReference type="CDD" id="cd08761">
    <property type="entry name" value="Cyt_b561_CYB561D2_like"/>
    <property type="match status" value="1"/>
</dbReference>
<feature type="transmembrane region" description="Helical" evidence="12">
    <location>
        <begin position="73"/>
        <end position="91"/>
    </location>
</feature>
<feature type="compositionally biased region" description="Polar residues" evidence="11">
    <location>
        <begin position="1"/>
        <end position="11"/>
    </location>
</feature>
<accession>A0A0F4GLA7</accession>
<evidence type="ECO:0000256" key="11">
    <source>
        <dbReference type="SAM" id="MobiDB-lite"/>
    </source>
</evidence>
<organism evidence="14 15">
    <name type="scientific">Zymoseptoria brevis</name>
    <dbReference type="NCBI Taxonomy" id="1047168"/>
    <lineage>
        <taxon>Eukaryota</taxon>
        <taxon>Fungi</taxon>
        <taxon>Dikarya</taxon>
        <taxon>Ascomycota</taxon>
        <taxon>Pezizomycotina</taxon>
        <taxon>Dothideomycetes</taxon>
        <taxon>Dothideomycetidae</taxon>
        <taxon>Mycosphaerellales</taxon>
        <taxon>Mycosphaerellaceae</taxon>
        <taxon>Zymoseptoria</taxon>
    </lineage>
</organism>
<keyword evidence="15" id="KW-1185">Reference proteome</keyword>
<evidence type="ECO:0000313" key="14">
    <source>
        <dbReference type="EMBL" id="KJX98214.1"/>
    </source>
</evidence>
<evidence type="ECO:0000256" key="9">
    <source>
        <dbReference type="ARBA" id="ARBA00023004"/>
    </source>
</evidence>
<dbReference type="Proteomes" id="UP000033647">
    <property type="component" value="Unassembled WGS sequence"/>
</dbReference>
<keyword evidence="9" id="KW-0408">Iron</keyword>
<evidence type="ECO:0000313" key="15">
    <source>
        <dbReference type="Proteomes" id="UP000033647"/>
    </source>
</evidence>
<keyword evidence="6" id="KW-0479">Metal-binding</keyword>
<evidence type="ECO:0000256" key="4">
    <source>
        <dbReference type="ARBA" id="ARBA00022617"/>
    </source>
</evidence>
<dbReference type="Gene3D" id="1.20.120.1770">
    <property type="match status" value="1"/>
</dbReference>
<keyword evidence="4" id="KW-0349">Heme</keyword>
<keyword evidence="8 12" id="KW-1133">Transmembrane helix</keyword>
<feature type="transmembrane region" description="Helical" evidence="12">
    <location>
        <begin position="38"/>
        <end position="61"/>
    </location>
</feature>
<evidence type="ECO:0000256" key="5">
    <source>
        <dbReference type="ARBA" id="ARBA00022692"/>
    </source>
</evidence>
<feature type="transmembrane region" description="Helical" evidence="12">
    <location>
        <begin position="183"/>
        <end position="202"/>
    </location>
</feature>
<feature type="transmembrane region" description="Helical" evidence="12">
    <location>
        <begin position="103"/>
        <end position="124"/>
    </location>
</feature>
<evidence type="ECO:0000256" key="3">
    <source>
        <dbReference type="ARBA" id="ARBA00022448"/>
    </source>
</evidence>
<dbReference type="GO" id="GO:0016020">
    <property type="term" value="C:membrane"/>
    <property type="evidence" value="ECO:0007669"/>
    <property type="project" value="UniProtKB-SubCell"/>
</dbReference>
<keyword evidence="5 12" id="KW-0812">Transmembrane</keyword>
<protein>
    <submittedName>
        <fullName evidence="14">Cytochrome b561 like protein</fullName>
    </submittedName>
</protein>